<proteinExistence type="inferred from homology"/>
<dbReference type="PANTHER" id="PTHR10334">
    <property type="entry name" value="CYSTEINE-RICH SECRETORY PROTEIN-RELATED"/>
    <property type="match status" value="1"/>
</dbReference>
<protein>
    <recommendedName>
        <fullName evidence="6">SCP domain-containing protein</fullName>
    </recommendedName>
</protein>
<dbReference type="InterPro" id="IPR035940">
    <property type="entry name" value="CAP_sf"/>
</dbReference>
<sequence length="209" mass="22664">MGSGRPRVSLVAFTCLIIGLAMLQASNAQDSQLDFLDAHNSARDAVGVGPLTWNDTVASYAQQYADSHIGDCNLVHSEGPYGENLAWSSGDLSGTDAVKLWVDEKADYDYDSNSCADGKDCGHYTQVVWRDSVRLGCAKVTCDNGGKWMTEAGTCWKGPAEAGRRRGRAGVRRLVRAWRVSCQLRRSGNIYGWATEIELQGVVTQGVLV</sequence>
<keyword evidence="4" id="KW-1015">Disulfide bond</keyword>
<gene>
    <name evidence="7" type="ORF">TIFTF001_021575</name>
</gene>
<keyword evidence="8" id="KW-1185">Reference proteome</keyword>
<dbReference type="Gene3D" id="3.40.33.10">
    <property type="entry name" value="CAP"/>
    <property type="match status" value="1"/>
</dbReference>
<dbReference type="InterPro" id="IPR014044">
    <property type="entry name" value="CAP_dom"/>
</dbReference>
<evidence type="ECO:0000256" key="5">
    <source>
        <dbReference type="SAM" id="SignalP"/>
    </source>
</evidence>
<dbReference type="PRINTS" id="PR00837">
    <property type="entry name" value="V5TPXLIKE"/>
</dbReference>
<evidence type="ECO:0000256" key="2">
    <source>
        <dbReference type="ARBA" id="ARBA00022729"/>
    </source>
</evidence>
<feature type="chain" id="PRO_5041684143" description="SCP domain-containing protein" evidence="5">
    <location>
        <begin position="29"/>
        <end position="209"/>
    </location>
</feature>
<reference evidence="7" key="1">
    <citation type="submission" date="2023-07" db="EMBL/GenBank/DDBJ databases">
        <title>draft genome sequence of fig (Ficus carica).</title>
        <authorList>
            <person name="Takahashi T."/>
            <person name="Nishimura K."/>
        </authorList>
    </citation>
    <scope>NUCLEOTIDE SEQUENCE</scope>
</reference>
<evidence type="ECO:0000313" key="8">
    <source>
        <dbReference type="Proteomes" id="UP001187192"/>
    </source>
</evidence>
<name>A0AA88DJU1_FICCA</name>
<dbReference type="SMART" id="SM00198">
    <property type="entry name" value="SCP"/>
    <property type="match status" value="1"/>
</dbReference>
<keyword evidence="3" id="KW-0611">Plant defense</keyword>
<evidence type="ECO:0000259" key="6">
    <source>
        <dbReference type="SMART" id="SM00198"/>
    </source>
</evidence>
<evidence type="ECO:0000313" key="7">
    <source>
        <dbReference type="EMBL" id="GMN52434.1"/>
    </source>
</evidence>
<feature type="signal peptide" evidence="5">
    <location>
        <begin position="1"/>
        <end position="28"/>
    </location>
</feature>
<feature type="domain" description="SCP" evidence="6">
    <location>
        <begin position="30"/>
        <end position="192"/>
    </location>
</feature>
<evidence type="ECO:0000256" key="4">
    <source>
        <dbReference type="ARBA" id="ARBA00023157"/>
    </source>
</evidence>
<dbReference type="InterPro" id="IPR001283">
    <property type="entry name" value="CRISP-related"/>
</dbReference>
<comment type="similarity">
    <text evidence="1">Belongs to the CRISP family.</text>
</comment>
<dbReference type="EMBL" id="BTGU01000041">
    <property type="protein sequence ID" value="GMN52434.1"/>
    <property type="molecule type" value="Genomic_DNA"/>
</dbReference>
<dbReference type="SUPFAM" id="SSF55797">
    <property type="entry name" value="PR-1-like"/>
    <property type="match status" value="1"/>
</dbReference>
<dbReference type="PROSITE" id="PS01009">
    <property type="entry name" value="CRISP_1"/>
    <property type="match status" value="1"/>
</dbReference>
<organism evidence="7 8">
    <name type="scientific">Ficus carica</name>
    <name type="common">Common fig</name>
    <dbReference type="NCBI Taxonomy" id="3494"/>
    <lineage>
        <taxon>Eukaryota</taxon>
        <taxon>Viridiplantae</taxon>
        <taxon>Streptophyta</taxon>
        <taxon>Embryophyta</taxon>
        <taxon>Tracheophyta</taxon>
        <taxon>Spermatophyta</taxon>
        <taxon>Magnoliopsida</taxon>
        <taxon>eudicotyledons</taxon>
        <taxon>Gunneridae</taxon>
        <taxon>Pentapetalae</taxon>
        <taxon>rosids</taxon>
        <taxon>fabids</taxon>
        <taxon>Rosales</taxon>
        <taxon>Moraceae</taxon>
        <taxon>Ficeae</taxon>
        <taxon>Ficus</taxon>
    </lineage>
</organism>
<comment type="caution">
    <text evidence="7">The sequence shown here is derived from an EMBL/GenBank/DDBJ whole genome shotgun (WGS) entry which is preliminary data.</text>
</comment>
<accession>A0AA88DJU1</accession>
<dbReference type="CDD" id="cd05381">
    <property type="entry name" value="CAP_PR-1"/>
    <property type="match status" value="1"/>
</dbReference>
<dbReference type="Proteomes" id="UP001187192">
    <property type="component" value="Unassembled WGS sequence"/>
</dbReference>
<dbReference type="GO" id="GO:0098542">
    <property type="term" value="P:defense response to other organism"/>
    <property type="evidence" value="ECO:0007669"/>
    <property type="project" value="UniProtKB-ARBA"/>
</dbReference>
<dbReference type="Pfam" id="PF00188">
    <property type="entry name" value="CAP"/>
    <property type="match status" value="1"/>
</dbReference>
<dbReference type="FunFam" id="3.40.33.10:FF:000006">
    <property type="entry name" value="Putative pathogenesis-related protein 1"/>
    <property type="match status" value="1"/>
</dbReference>
<dbReference type="AlphaFoldDB" id="A0AA88DJU1"/>
<evidence type="ECO:0000256" key="1">
    <source>
        <dbReference type="ARBA" id="ARBA00009923"/>
    </source>
</evidence>
<evidence type="ECO:0000256" key="3">
    <source>
        <dbReference type="ARBA" id="ARBA00022821"/>
    </source>
</evidence>
<keyword evidence="2 5" id="KW-0732">Signal</keyword>
<dbReference type="InterPro" id="IPR018244">
    <property type="entry name" value="Allrgn_V5/Tpx1_CS"/>
</dbReference>
<dbReference type="GO" id="GO:0005576">
    <property type="term" value="C:extracellular region"/>
    <property type="evidence" value="ECO:0007669"/>
    <property type="project" value="InterPro"/>
</dbReference>